<dbReference type="SMART" id="SM00512">
    <property type="entry name" value="Skp1"/>
    <property type="match status" value="1"/>
</dbReference>
<dbReference type="SUPFAM" id="SSF54695">
    <property type="entry name" value="POZ domain"/>
    <property type="match status" value="1"/>
</dbReference>
<dbReference type="InterPro" id="IPR016073">
    <property type="entry name" value="Skp1_comp_POZ"/>
</dbReference>
<reference evidence="4 5" key="1">
    <citation type="journal article" date="2007" name="Nature">
        <title>Evolution of genes and genomes on the Drosophila phylogeny.</title>
        <authorList>
            <consortium name="Drosophila 12 Genomes Consortium"/>
            <person name="Clark A.G."/>
            <person name="Eisen M.B."/>
            <person name="Smith D.R."/>
            <person name="Bergman C.M."/>
            <person name="Oliver B."/>
            <person name="Markow T.A."/>
            <person name="Kaufman T.C."/>
            <person name="Kellis M."/>
            <person name="Gelbart W."/>
            <person name="Iyer V.N."/>
            <person name="Pollard D.A."/>
            <person name="Sackton T.B."/>
            <person name="Larracuente A.M."/>
            <person name="Singh N.D."/>
            <person name="Abad J.P."/>
            <person name="Abt D.N."/>
            <person name="Adryan B."/>
            <person name="Aguade M."/>
            <person name="Akashi H."/>
            <person name="Anderson W.W."/>
            <person name="Aquadro C.F."/>
            <person name="Ardell D.H."/>
            <person name="Arguello R."/>
            <person name="Artieri C.G."/>
            <person name="Barbash D.A."/>
            <person name="Barker D."/>
            <person name="Barsanti P."/>
            <person name="Batterham P."/>
            <person name="Batzoglou S."/>
            <person name="Begun D."/>
            <person name="Bhutkar A."/>
            <person name="Blanco E."/>
            <person name="Bosak S.A."/>
            <person name="Bradley R.K."/>
            <person name="Brand A.D."/>
            <person name="Brent M.R."/>
            <person name="Brooks A.N."/>
            <person name="Brown R.H."/>
            <person name="Butlin R.K."/>
            <person name="Caggese C."/>
            <person name="Calvi B.R."/>
            <person name="Bernardo de Carvalho A."/>
            <person name="Caspi A."/>
            <person name="Castrezana S."/>
            <person name="Celniker S.E."/>
            <person name="Chang J.L."/>
            <person name="Chapple C."/>
            <person name="Chatterji S."/>
            <person name="Chinwalla A."/>
            <person name="Civetta A."/>
            <person name="Clifton S.W."/>
            <person name="Comeron J.M."/>
            <person name="Costello J.C."/>
            <person name="Coyne J.A."/>
            <person name="Daub J."/>
            <person name="David R.G."/>
            <person name="Delcher A.L."/>
            <person name="Delehaunty K."/>
            <person name="Do C.B."/>
            <person name="Ebling H."/>
            <person name="Edwards K."/>
            <person name="Eickbush T."/>
            <person name="Evans J.D."/>
            <person name="Filipski A."/>
            <person name="Findeiss S."/>
            <person name="Freyhult E."/>
            <person name="Fulton L."/>
            <person name="Fulton R."/>
            <person name="Garcia A.C."/>
            <person name="Gardiner A."/>
            <person name="Garfield D.A."/>
            <person name="Garvin B.E."/>
            <person name="Gibson G."/>
            <person name="Gilbert D."/>
            <person name="Gnerre S."/>
            <person name="Godfrey J."/>
            <person name="Good R."/>
            <person name="Gotea V."/>
            <person name="Gravely B."/>
            <person name="Greenberg A.J."/>
            <person name="Griffiths-Jones S."/>
            <person name="Gross S."/>
            <person name="Guigo R."/>
            <person name="Gustafson E.A."/>
            <person name="Haerty W."/>
            <person name="Hahn M.W."/>
            <person name="Halligan D.L."/>
            <person name="Halpern A.L."/>
            <person name="Halter G.M."/>
            <person name="Han M.V."/>
            <person name="Heger A."/>
            <person name="Hillier L."/>
            <person name="Hinrichs A.S."/>
            <person name="Holmes I."/>
            <person name="Hoskins R.A."/>
            <person name="Hubisz M.J."/>
            <person name="Hultmark D."/>
            <person name="Huntley M.A."/>
            <person name="Jaffe D.B."/>
            <person name="Jagadeeshan S."/>
            <person name="Jeck W.R."/>
            <person name="Johnson J."/>
            <person name="Jones C.D."/>
            <person name="Jordan W.C."/>
            <person name="Karpen G.H."/>
            <person name="Kataoka E."/>
            <person name="Keightley P.D."/>
            <person name="Kheradpour P."/>
            <person name="Kirkness E.F."/>
            <person name="Koerich L.B."/>
            <person name="Kristiansen K."/>
            <person name="Kudrna D."/>
            <person name="Kulathinal R.J."/>
            <person name="Kumar S."/>
            <person name="Kwok R."/>
            <person name="Lander E."/>
            <person name="Langley C.H."/>
            <person name="Lapoint R."/>
            <person name="Lazzaro B.P."/>
            <person name="Lee S.J."/>
            <person name="Levesque L."/>
            <person name="Li R."/>
            <person name="Lin C.F."/>
            <person name="Lin M.F."/>
            <person name="Lindblad-Toh K."/>
            <person name="Llopart A."/>
            <person name="Long M."/>
            <person name="Low L."/>
            <person name="Lozovsky E."/>
            <person name="Lu J."/>
            <person name="Luo M."/>
            <person name="Machado C.A."/>
            <person name="Makalowski W."/>
            <person name="Marzo M."/>
            <person name="Matsuda M."/>
            <person name="Matzkin L."/>
            <person name="McAllister B."/>
            <person name="McBride C.S."/>
            <person name="McKernan B."/>
            <person name="McKernan K."/>
            <person name="Mendez-Lago M."/>
            <person name="Minx P."/>
            <person name="Mollenhauer M.U."/>
            <person name="Montooth K."/>
            <person name="Mount S.M."/>
            <person name="Mu X."/>
            <person name="Myers E."/>
            <person name="Negre B."/>
            <person name="Newfeld S."/>
            <person name="Nielsen R."/>
            <person name="Noor M.A."/>
            <person name="O'Grady P."/>
            <person name="Pachter L."/>
            <person name="Papaceit M."/>
            <person name="Parisi M.J."/>
            <person name="Parisi M."/>
            <person name="Parts L."/>
            <person name="Pedersen J.S."/>
            <person name="Pesole G."/>
            <person name="Phillippy A.M."/>
            <person name="Ponting C.P."/>
            <person name="Pop M."/>
            <person name="Porcelli D."/>
            <person name="Powell J.R."/>
            <person name="Prohaska S."/>
            <person name="Pruitt K."/>
            <person name="Puig M."/>
            <person name="Quesneville H."/>
            <person name="Ram K.R."/>
            <person name="Rand D."/>
            <person name="Rasmussen M.D."/>
            <person name="Reed L.K."/>
            <person name="Reenan R."/>
            <person name="Reily A."/>
            <person name="Remington K.A."/>
            <person name="Rieger T.T."/>
            <person name="Ritchie M.G."/>
            <person name="Robin C."/>
            <person name="Rogers Y.H."/>
            <person name="Rohde C."/>
            <person name="Rozas J."/>
            <person name="Rubenfield M.J."/>
            <person name="Ruiz A."/>
            <person name="Russo S."/>
            <person name="Salzberg S.L."/>
            <person name="Sanchez-Gracia A."/>
            <person name="Saranga D.J."/>
            <person name="Sato H."/>
            <person name="Schaeffer S.W."/>
            <person name="Schatz M.C."/>
            <person name="Schlenke T."/>
            <person name="Schwartz R."/>
            <person name="Segarra C."/>
            <person name="Singh R.S."/>
            <person name="Sirot L."/>
            <person name="Sirota M."/>
            <person name="Sisneros N.B."/>
            <person name="Smith C.D."/>
            <person name="Smith T.F."/>
            <person name="Spieth J."/>
            <person name="Stage D.E."/>
            <person name="Stark A."/>
            <person name="Stephan W."/>
            <person name="Strausberg R.L."/>
            <person name="Strempel S."/>
            <person name="Sturgill D."/>
            <person name="Sutton G."/>
            <person name="Sutton G.G."/>
            <person name="Tao W."/>
            <person name="Teichmann S."/>
            <person name="Tobari Y.N."/>
            <person name="Tomimura Y."/>
            <person name="Tsolas J.M."/>
            <person name="Valente V.L."/>
            <person name="Venter E."/>
            <person name="Venter J.C."/>
            <person name="Vicario S."/>
            <person name="Vieira F.G."/>
            <person name="Vilella A.J."/>
            <person name="Villasante A."/>
            <person name="Walenz B."/>
            <person name="Wang J."/>
            <person name="Wasserman M."/>
            <person name="Watts T."/>
            <person name="Wilson D."/>
            <person name="Wilson R.K."/>
            <person name="Wing R.A."/>
            <person name="Wolfner M.F."/>
            <person name="Wong A."/>
            <person name="Wong G.K."/>
            <person name="Wu C.I."/>
            <person name="Wu G."/>
            <person name="Yamamoto D."/>
            <person name="Yang H.P."/>
            <person name="Yang S.P."/>
            <person name="Yorke J.A."/>
            <person name="Yoshida K."/>
            <person name="Zdobnov E."/>
            <person name="Zhang P."/>
            <person name="Zhang Y."/>
            <person name="Zimin A.V."/>
            <person name="Baldwin J."/>
            <person name="Abdouelleil A."/>
            <person name="Abdulkadir J."/>
            <person name="Abebe A."/>
            <person name="Abera B."/>
            <person name="Abreu J."/>
            <person name="Acer S.C."/>
            <person name="Aftuck L."/>
            <person name="Alexander A."/>
            <person name="An P."/>
            <person name="Anderson E."/>
            <person name="Anderson S."/>
            <person name="Arachi H."/>
            <person name="Azer M."/>
            <person name="Bachantsang P."/>
            <person name="Barry A."/>
            <person name="Bayul T."/>
            <person name="Berlin A."/>
            <person name="Bessette D."/>
            <person name="Bloom T."/>
            <person name="Blye J."/>
            <person name="Boguslavskiy L."/>
            <person name="Bonnet C."/>
            <person name="Boukhgalter B."/>
            <person name="Bourzgui I."/>
            <person name="Brown A."/>
            <person name="Cahill P."/>
            <person name="Channer S."/>
            <person name="Cheshatsang Y."/>
            <person name="Chuda L."/>
            <person name="Citroen M."/>
            <person name="Collymore A."/>
            <person name="Cooke P."/>
            <person name="Costello M."/>
            <person name="D'Aco K."/>
            <person name="Daza R."/>
            <person name="De Haan G."/>
            <person name="DeGray S."/>
            <person name="DeMaso C."/>
            <person name="Dhargay N."/>
            <person name="Dooley K."/>
            <person name="Dooley E."/>
            <person name="Doricent M."/>
            <person name="Dorje P."/>
            <person name="Dorjee K."/>
            <person name="Dupes A."/>
            <person name="Elong R."/>
            <person name="Falk J."/>
            <person name="Farina A."/>
            <person name="Faro S."/>
            <person name="Ferguson D."/>
            <person name="Fisher S."/>
            <person name="Foley C.D."/>
            <person name="Franke A."/>
            <person name="Friedrich D."/>
            <person name="Gadbois L."/>
            <person name="Gearin G."/>
            <person name="Gearin C.R."/>
            <person name="Giannoukos G."/>
            <person name="Goode T."/>
            <person name="Graham J."/>
            <person name="Grandbois E."/>
            <person name="Grewal S."/>
            <person name="Gyaltsen K."/>
            <person name="Hafez N."/>
            <person name="Hagos B."/>
            <person name="Hall J."/>
            <person name="Henson C."/>
            <person name="Hollinger A."/>
            <person name="Honan T."/>
            <person name="Huard M.D."/>
            <person name="Hughes L."/>
            <person name="Hurhula B."/>
            <person name="Husby M.E."/>
            <person name="Kamat A."/>
            <person name="Kanga B."/>
            <person name="Kashin S."/>
            <person name="Khazanovich D."/>
            <person name="Kisner P."/>
            <person name="Lance K."/>
            <person name="Lara M."/>
            <person name="Lee W."/>
            <person name="Lennon N."/>
            <person name="Letendre F."/>
            <person name="LeVine R."/>
            <person name="Lipovsky A."/>
            <person name="Liu X."/>
            <person name="Liu J."/>
            <person name="Liu S."/>
            <person name="Lokyitsang T."/>
            <person name="Lokyitsang Y."/>
            <person name="Lubonja R."/>
            <person name="Lui A."/>
            <person name="MacDonald P."/>
            <person name="Magnisalis V."/>
            <person name="Maru K."/>
            <person name="Matthews C."/>
            <person name="McCusker W."/>
            <person name="McDonough S."/>
            <person name="Mehta T."/>
            <person name="Meldrim J."/>
            <person name="Meneus L."/>
            <person name="Mihai O."/>
            <person name="Mihalev A."/>
            <person name="Mihova T."/>
            <person name="Mittelman R."/>
            <person name="Mlenga V."/>
            <person name="Montmayeur A."/>
            <person name="Mulrain L."/>
            <person name="Navidi A."/>
            <person name="Naylor J."/>
            <person name="Negash T."/>
            <person name="Nguyen T."/>
            <person name="Nguyen N."/>
            <person name="Nicol R."/>
            <person name="Norbu C."/>
            <person name="Norbu N."/>
            <person name="Novod N."/>
            <person name="O'Neill B."/>
            <person name="Osman S."/>
            <person name="Markiewicz E."/>
            <person name="Oyono O.L."/>
            <person name="Patti C."/>
            <person name="Phunkhang P."/>
            <person name="Pierre F."/>
            <person name="Priest M."/>
            <person name="Raghuraman S."/>
            <person name="Rege F."/>
            <person name="Reyes R."/>
            <person name="Rise C."/>
            <person name="Rogov P."/>
            <person name="Ross K."/>
            <person name="Ryan E."/>
            <person name="Settipalli S."/>
            <person name="Shea T."/>
            <person name="Sherpa N."/>
            <person name="Shi L."/>
            <person name="Shih D."/>
            <person name="Sparrow T."/>
            <person name="Spaulding J."/>
            <person name="Stalker J."/>
            <person name="Stange-Thomann N."/>
            <person name="Stavropoulos S."/>
            <person name="Stone C."/>
            <person name="Strader C."/>
            <person name="Tesfaye S."/>
            <person name="Thomson T."/>
            <person name="Thoulutsang Y."/>
            <person name="Thoulutsang D."/>
            <person name="Topham K."/>
            <person name="Topping I."/>
            <person name="Tsamla T."/>
            <person name="Vassiliev H."/>
            <person name="Vo A."/>
            <person name="Wangchuk T."/>
            <person name="Wangdi T."/>
            <person name="Weiand M."/>
            <person name="Wilkinson J."/>
            <person name="Wilson A."/>
            <person name="Yadav S."/>
            <person name="Young G."/>
            <person name="Yu Q."/>
            <person name="Zembek L."/>
            <person name="Zhong D."/>
            <person name="Zimmer A."/>
            <person name="Zwirko Z."/>
            <person name="Jaffe D.B."/>
            <person name="Alvarez P."/>
            <person name="Brockman W."/>
            <person name="Butler J."/>
            <person name="Chin C."/>
            <person name="Gnerre S."/>
            <person name="Grabherr M."/>
            <person name="Kleber M."/>
            <person name="Mauceli E."/>
            <person name="MacCallum I."/>
        </authorList>
    </citation>
    <scope>NUCLEOTIDE SEQUENCE [LARGE SCALE GENOMIC DNA]</scope>
    <source>
        <strain evidence="4 5">TSC#14021-0224.01</strain>
    </source>
</reference>
<dbReference type="SUPFAM" id="SSF81382">
    <property type="entry name" value="Skp1 dimerisation domain-like"/>
    <property type="match status" value="1"/>
</dbReference>
<evidence type="ECO:0000313" key="5">
    <source>
        <dbReference type="Proteomes" id="UP000008711"/>
    </source>
</evidence>
<comment type="similarity">
    <text evidence="1">Belongs to the SKP1 family.</text>
</comment>
<dbReference type="AlphaFoldDB" id="B3NPS0"/>
<organism evidence="4 5">
    <name type="scientific">Drosophila erecta</name>
    <name type="common">Fruit fly</name>
    <dbReference type="NCBI Taxonomy" id="7220"/>
    <lineage>
        <taxon>Eukaryota</taxon>
        <taxon>Metazoa</taxon>
        <taxon>Ecdysozoa</taxon>
        <taxon>Arthropoda</taxon>
        <taxon>Hexapoda</taxon>
        <taxon>Insecta</taxon>
        <taxon>Pterygota</taxon>
        <taxon>Neoptera</taxon>
        <taxon>Endopterygota</taxon>
        <taxon>Diptera</taxon>
        <taxon>Brachycera</taxon>
        <taxon>Muscomorpha</taxon>
        <taxon>Ephydroidea</taxon>
        <taxon>Drosophilidae</taxon>
        <taxon>Drosophila</taxon>
        <taxon>Sophophora</taxon>
    </lineage>
</organism>
<dbReference type="Gene3D" id="3.30.710.10">
    <property type="entry name" value="Potassium Channel Kv1.1, Chain A"/>
    <property type="match status" value="1"/>
</dbReference>
<keyword evidence="2" id="KW-0833">Ubl conjugation pathway</keyword>
<dbReference type="eggNOG" id="KOG1724">
    <property type="taxonomic scope" value="Eukaryota"/>
</dbReference>
<dbReference type="InterPro" id="IPR011333">
    <property type="entry name" value="SKP1/BTB/POZ_sf"/>
</dbReference>
<dbReference type="PANTHER" id="PTHR11165">
    <property type="entry name" value="SKP1"/>
    <property type="match status" value="1"/>
</dbReference>
<evidence type="ECO:0000256" key="1">
    <source>
        <dbReference type="ARBA" id="ARBA00009993"/>
    </source>
</evidence>
<dbReference type="OrthoDB" id="2342932at2759"/>
<sequence>MTRSTPDLVSRMVRFETRDGRTIRVNLALLDRSLVIREMCRVGQVPEDEDFILPLHGIHSDVLLKILLWAEYHEEHDEPAWVAKNDPLPAEEIELQTSDWDKEFLRVQIDSICDIMEGCNYLDIAWLYKLCAQKLVFHSRRESVSQFRKYLEKIPSLNEFQGLFMEQIKNL</sequence>
<keyword evidence="5" id="KW-1185">Reference proteome</keyword>
<proteinExistence type="inferred from homology"/>
<evidence type="ECO:0000259" key="3">
    <source>
        <dbReference type="Pfam" id="PF03931"/>
    </source>
</evidence>
<dbReference type="EMBL" id="CH954179">
    <property type="protein sequence ID" value="EDV56861.2"/>
    <property type="molecule type" value="Genomic_DNA"/>
</dbReference>
<feature type="domain" description="SKP1 component POZ" evidence="3">
    <location>
        <begin position="12"/>
        <end position="74"/>
    </location>
</feature>
<dbReference type="KEGG" id="der:6547943"/>
<dbReference type="HOGENOM" id="CLU_059252_8_0_1"/>
<name>B3NPS0_DROER</name>
<dbReference type="Pfam" id="PF03931">
    <property type="entry name" value="Skp1_POZ"/>
    <property type="match status" value="1"/>
</dbReference>
<reference evidence="4 5" key="2">
    <citation type="journal article" date="2008" name="Bioinformatics">
        <title>Assembly reconciliation.</title>
        <authorList>
            <person name="Zimin A.V."/>
            <person name="Smith D.R."/>
            <person name="Sutton G."/>
            <person name="Yorke J.A."/>
        </authorList>
    </citation>
    <scope>NUCLEOTIDE SEQUENCE [LARGE SCALE GENOMIC DNA]</scope>
    <source>
        <strain evidence="4 5">TSC#14021-0224.01</strain>
    </source>
</reference>
<dbReference type="InterPro" id="IPR001232">
    <property type="entry name" value="SKP1-like"/>
</dbReference>
<dbReference type="GO" id="GO:0006511">
    <property type="term" value="P:ubiquitin-dependent protein catabolic process"/>
    <property type="evidence" value="ECO:0007669"/>
    <property type="project" value="InterPro"/>
</dbReference>
<gene>
    <name evidence="4" type="primary">Dere\GG20001</name>
    <name evidence="4" type="synonym">dere_GLEANR_4837</name>
    <name evidence="4" type="synonym">GG20001</name>
    <name evidence="4" type="ORF">Dere_GG20001</name>
</gene>
<dbReference type="InterPro" id="IPR036296">
    <property type="entry name" value="SKP1-like_dim_sf"/>
</dbReference>
<evidence type="ECO:0000313" key="4">
    <source>
        <dbReference type="EMBL" id="EDV56861.2"/>
    </source>
</evidence>
<accession>B3NPS0</accession>
<evidence type="ECO:0000256" key="2">
    <source>
        <dbReference type="ARBA" id="ARBA00022786"/>
    </source>
</evidence>
<dbReference type="InterPro" id="IPR016897">
    <property type="entry name" value="SKP1"/>
</dbReference>
<dbReference type="Proteomes" id="UP000008711">
    <property type="component" value="Unassembled WGS sequence"/>
</dbReference>
<protein>
    <recommendedName>
        <fullName evidence="3">SKP1 component POZ domain-containing protein</fullName>
    </recommendedName>
</protein>